<dbReference type="RefSeq" id="WP_143006521.1">
    <property type="nucleotide sequence ID" value="NZ_FNAG01000001.1"/>
</dbReference>
<reference evidence="1 2" key="1">
    <citation type="submission" date="2016-10" db="EMBL/GenBank/DDBJ databases">
        <authorList>
            <person name="de Groot N.N."/>
        </authorList>
    </citation>
    <scope>NUCLEOTIDE SEQUENCE [LARGE SCALE GENOMIC DNA]</scope>
    <source>
        <strain evidence="1 2">DSM 16957</strain>
    </source>
</reference>
<sequence length="101" mass="10543">MSSQGSVCGMNPNTGRVVVRTEGGYTVMDIERGIVGPRDVLAGRITGPGRAILVNTSRESSEVTVRVEVIDAALDVARALLHEDEVETDVARSCAEGSGTA</sequence>
<name>A0A1G6SDW5_9GAMM</name>
<protein>
    <submittedName>
        <fullName evidence="1">Uncharacterized protein</fullName>
    </submittedName>
</protein>
<proteinExistence type="predicted"/>
<accession>A0A1G6SDW5</accession>
<dbReference type="EMBL" id="FNAG01000001">
    <property type="protein sequence ID" value="SDD15072.1"/>
    <property type="molecule type" value="Genomic_DNA"/>
</dbReference>
<keyword evidence="2" id="KW-1185">Reference proteome</keyword>
<organism evidence="1 2">
    <name type="scientific">Aquimonas voraii</name>
    <dbReference type="NCBI Taxonomy" id="265719"/>
    <lineage>
        <taxon>Bacteria</taxon>
        <taxon>Pseudomonadati</taxon>
        <taxon>Pseudomonadota</taxon>
        <taxon>Gammaproteobacteria</taxon>
        <taxon>Lysobacterales</taxon>
        <taxon>Lysobacteraceae</taxon>
        <taxon>Aquimonas</taxon>
    </lineage>
</organism>
<dbReference type="Proteomes" id="UP000199603">
    <property type="component" value="Unassembled WGS sequence"/>
</dbReference>
<evidence type="ECO:0000313" key="2">
    <source>
        <dbReference type="Proteomes" id="UP000199603"/>
    </source>
</evidence>
<evidence type="ECO:0000313" key="1">
    <source>
        <dbReference type="EMBL" id="SDD15072.1"/>
    </source>
</evidence>
<gene>
    <name evidence="1" type="ORF">SAMN04488509_101454</name>
</gene>
<dbReference type="STRING" id="265719.SAMN04488509_101454"/>
<dbReference type="AlphaFoldDB" id="A0A1G6SDW5"/>